<keyword evidence="1" id="KW-0732">Signal</keyword>
<accession>A0AAW2ZL96</accession>
<evidence type="ECO:0000313" key="2">
    <source>
        <dbReference type="EMBL" id="KAL0490190.1"/>
    </source>
</evidence>
<feature type="chain" id="PRO_5043789151" evidence="1">
    <location>
        <begin position="20"/>
        <end position="116"/>
    </location>
</feature>
<gene>
    <name evidence="2" type="ORF">AKO1_006772</name>
</gene>
<feature type="signal peptide" evidence="1">
    <location>
        <begin position="1"/>
        <end position="19"/>
    </location>
</feature>
<keyword evidence="3" id="KW-1185">Reference proteome</keyword>
<sequence length="116" mass="11609">MRVIVMSFLLFYTLFVVNAKSQSRSSLASRIIGVGNILGGDGGSVLGGSAGNSINNGAGGASFTNDEGILSNVGILNVGALNGVDLLNNKRSNTKKRILGAGNILGGNDGSVLGGE</sequence>
<evidence type="ECO:0000256" key="1">
    <source>
        <dbReference type="SAM" id="SignalP"/>
    </source>
</evidence>
<dbReference type="AlphaFoldDB" id="A0AAW2ZL96"/>
<feature type="non-terminal residue" evidence="2">
    <location>
        <position position="116"/>
    </location>
</feature>
<reference evidence="2 3" key="1">
    <citation type="submission" date="2024-03" db="EMBL/GenBank/DDBJ databases">
        <title>The Acrasis kona genome and developmental transcriptomes reveal deep origins of eukaryotic multicellular pathways.</title>
        <authorList>
            <person name="Sheikh S."/>
            <person name="Fu C.-J."/>
            <person name="Brown M.W."/>
            <person name="Baldauf S.L."/>
        </authorList>
    </citation>
    <scope>NUCLEOTIDE SEQUENCE [LARGE SCALE GENOMIC DNA]</scope>
    <source>
        <strain evidence="2 3">ATCC MYA-3509</strain>
    </source>
</reference>
<organism evidence="2 3">
    <name type="scientific">Acrasis kona</name>
    <dbReference type="NCBI Taxonomy" id="1008807"/>
    <lineage>
        <taxon>Eukaryota</taxon>
        <taxon>Discoba</taxon>
        <taxon>Heterolobosea</taxon>
        <taxon>Tetramitia</taxon>
        <taxon>Eutetramitia</taxon>
        <taxon>Acrasidae</taxon>
        <taxon>Acrasis</taxon>
    </lineage>
</organism>
<evidence type="ECO:0000313" key="3">
    <source>
        <dbReference type="Proteomes" id="UP001431209"/>
    </source>
</evidence>
<comment type="caution">
    <text evidence="2">The sequence shown here is derived from an EMBL/GenBank/DDBJ whole genome shotgun (WGS) entry which is preliminary data.</text>
</comment>
<proteinExistence type="predicted"/>
<dbReference type="Proteomes" id="UP001431209">
    <property type="component" value="Unassembled WGS sequence"/>
</dbReference>
<dbReference type="EMBL" id="JAOPGA020001651">
    <property type="protein sequence ID" value="KAL0490190.1"/>
    <property type="molecule type" value="Genomic_DNA"/>
</dbReference>
<name>A0AAW2ZL96_9EUKA</name>
<protein>
    <submittedName>
        <fullName evidence="2">Uncharacterized protein</fullName>
    </submittedName>
</protein>